<evidence type="ECO:0000313" key="3">
    <source>
        <dbReference type="Proteomes" id="UP000270411"/>
    </source>
</evidence>
<dbReference type="AlphaFoldDB" id="A0A3G8GW65"/>
<dbReference type="OrthoDB" id="8967881at2"/>
<evidence type="ECO:0000256" key="1">
    <source>
        <dbReference type="SAM" id="Phobius"/>
    </source>
</evidence>
<geneLocation type="plasmid" evidence="2">
    <name>unnamed1</name>
</geneLocation>
<gene>
    <name evidence="2" type="ORF">EHF44_01595</name>
</gene>
<sequence>MAKNRAVLGFLADLLKNLSFATFGLFGFGAAEKMVKGAALTSSDVVFAVLGSVLFVGFNAVALWLLKDDE</sequence>
<evidence type="ECO:0000313" key="2">
    <source>
        <dbReference type="EMBL" id="AZG12185.1"/>
    </source>
</evidence>
<keyword evidence="1" id="KW-1133">Transmembrane helix</keyword>
<organism evidence="2 3">
    <name type="scientific">Cupriavidus pauculus</name>
    <dbReference type="NCBI Taxonomy" id="82633"/>
    <lineage>
        <taxon>Bacteria</taxon>
        <taxon>Pseudomonadati</taxon>
        <taxon>Pseudomonadota</taxon>
        <taxon>Betaproteobacteria</taxon>
        <taxon>Burkholderiales</taxon>
        <taxon>Burkholderiaceae</taxon>
        <taxon>Cupriavidus</taxon>
    </lineage>
</organism>
<feature type="transmembrane region" description="Helical" evidence="1">
    <location>
        <begin position="45"/>
        <end position="66"/>
    </location>
</feature>
<keyword evidence="2" id="KW-0614">Plasmid</keyword>
<dbReference type="GeneID" id="60825019"/>
<keyword evidence="1" id="KW-0812">Transmembrane</keyword>
<dbReference type="RefSeq" id="WP_017513777.1">
    <property type="nucleotide sequence ID" value="NZ_CP033968.1"/>
</dbReference>
<dbReference type="EMBL" id="CP033968">
    <property type="protein sequence ID" value="AZG12185.1"/>
    <property type="molecule type" value="Genomic_DNA"/>
</dbReference>
<keyword evidence="1" id="KW-0472">Membrane</keyword>
<dbReference type="Proteomes" id="UP000270411">
    <property type="component" value="Plasmid unnamed1"/>
</dbReference>
<accession>A0A3G8GW65</accession>
<proteinExistence type="predicted"/>
<protein>
    <submittedName>
        <fullName evidence="2">Uncharacterized protein</fullName>
    </submittedName>
</protein>
<name>A0A3G8GW65_9BURK</name>
<reference evidence="3" key="1">
    <citation type="submission" date="2018-11" db="EMBL/GenBank/DDBJ databases">
        <title>FDA dAtabase for Regulatory Grade micrObial Sequences (FDA-ARGOS): Supporting development and validation of Infectious Disease Dx tests.</title>
        <authorList>
            <person name="Goldberg B."/>
            <person name="Campos J."/>
            <person name="Tallon L."/>
            <person name="Sadzewicz L."/>
            <person name="Zhao X."/>
            <person name="Vavikolanu K."/>
            <person name="Mehta A."/>
            <person name="Aluvathingal J."/>
            <person name="Nadendla S."/>
            <person name="Geyer C."/>
            <person name="Nandy P."/>
            <person name="Yan Y."/>
            <person name="Sichtig H."/>
        </authorList>
    </citation>
    <scope>NUCLEOTIDE SEQUENCE [LARGE SCALE GENOMIC DNA]</scope>
    <source>
        <strain evidence="3">FDAARGOS_614</strain>
        <plasmid evidence="3">unnamed1</plasmid>
    </source>
</reference>
<dbReference type="KEGG" id="cpau:EHF44_01595"/>